<name>A0AA96LNE8_9BACL</name>
<sequence>MDIIVNQAINNDSSLKCVWFDGSWDIDGKEWAEFIVHHRLEKDSLYCTNSYCNGHPDIMIGPVADGNAISLNAEKVRDGKISIKEFYDN</sequence>
<dbReference type="EMBL" id="CP130319">
    <property type="protein sequence ID" value="WNR44234.1"/>
    <property type="molecule type" value="Genomic_DNA"/>
</dbReference>
<organism evidence="1 2">
    <name type="scientific">Paenibacillus roseopurpureus</name>
    <dbReference type="NCBI Taxonomy" id="2918901"/>
    <lineage>
        <taxon>Bacteria</taxon>
        <taxon>Bacillati</taxon>
        <taxon>Bacillota</taxon>
        <taxon>Bacilli</taxon>
        <taxon>Bacillales</taxon>
        <taxon>Paenibacillaceae</taxon>
        <taxon>Paenibacillus</taxon>
    </lineage>
</organism>
<reference evidence="1" key="1">
    <citation type="submission" date="2022-02" db="EMBL/GenBank/DDBJ databases">
        <title>Paenibacillus sp. MBLB1832 Whole Genome Shotgun Sequencing.</title>
        <authorList>
            <person name="Hwang C.Y."/>
            <person name="Cho E.-S."/>
            <person name="Seo M.-J."/>
        </authorList>
    </citation>
    <scope>NUCLEOTIDE SEQUENCE</scope>
    <source>
        <strain evidence="1">MBLB1832</strain>
    </source>
</reference>
<dbReference type="RefSeq" id="WP_314799700.1">
    <property type="nucleotide sequence ID" value="NZ_CP130319.1"/>
</dbReference>
<accession>A0AA96LNE8</accession>
<dbReference type="AlphaFoldDB" id="A0AA96LNE8"/>
<proteinExistence type="predicted"/>
<protein>
    <submittedName>
        <fullName evidence="1">Uncharacterized protein</fullName>
    </submittedName>
</protein>
<keyword evidence="2" id="KW-1185">Reference proteome</keyword>
<evidence type="ECO:0000313" key="2">
    <source>
        <dbReference type="Proteomes" id="UP001304650"/>
    </source>
</evidence>
<dbReference type="Proteomes" id="UP001304650">
    <property type="component" value="Chromosome"/>
</dbReference>
<evidence type="ECO:0000313" key="1">
    <source>
        <dbReference type="EMBL" id="WNR44234.1"/>
    </source>
</evidence>
<dbReference type="KEGG" id="proo:MJB10_24635"/>
<gene>
    <name evidence="1" type="ORF">MJB10_24635</name>
</gene>